<gene>
    <name evidence="3" type="ORF">AAE3_LOCUS12687</name>
</gene>
<organism evidence="3 4">
    <name type="scientific">Cyclocybe aegerita</name>
    <name type="common">Black poplar mushroom</name>
    <name type="synonym">Agrocybe aegerita</name>
    <dbReference type="NCBI Taxonomy" id="1973307"/>
    <lineage>
        <taxon>Eukaryota</taxon>
        <taxon>Fungi</taxon>
        <taxon>Dikarya</taxon>
        <taxon>Basidiomycota</taxon>
        <taxon>Agaricomycotina</taxon>
        <taxon>Agaricomycetes</taxon>
        <taxon>Agaricomycetidae</taxon>
        <taxon>Agaricales</taxon>
        <taxon>Agaricineae</taxon>
        <taxon>Bolbitiaceae</taxon>
        <taxon>Cyclocybe</taxon>
    </lineage>
</organism>
<dbReference type="SUPFAM" id="SSF56219">
    <property type="entry name" value="DNase I-like"/>
    <property type="match status" value="1"/>
</dbReference>
<protein>
    <recommendedName>
        <fullName evidence="2">Endonuclease/exonuclease/phosphatase domain-containing protein</fullName>
    </recommendedName>
</protein>
<dbReference type="Proteomes" id="UP000467700">
    <property type="component" value="Unassembled WGS sequence"/>
</dbReference>
<reference evidence="3 4" key="1">
    <citation type="submission" date="2020-01" db="EMBL/GenBank/DDBJ databases">
        <authorList>
            <person name="Gupta K D."/>
        </authorList>
    </citation>
    <scope>NUCLEOTIDE SEQUENCE [LARGE SCALE GENOMIC DNA]</scope>
</reference>
<proteinExistence type="predicted"/>
<keyword evidence="4" id="KW-1185">Reference proteome</keyword>
<evidence type="ECO:0000259" key="2">
    <source>
        <dbReference type="Pfam" id="PF03372"/>
    </source>
</evidence>
<sequence length="214" mass="25015">MKESNISREKTLKMPLNMSDTPQQHQQMRIWQQNLNKSLHAQLDLLHSADPNDFDILLLQEPHIDHLGNTRANAHWAVIYPDRHLRDPKKTRSVILINKKVSTTSWTPIATQSSDIMAIQLQGDFGTVRIFNIYNDCQNDDSLNMLANHLRTQEHREHPVAPMRMVWAGDFNRHHPLWDEERNNHLFTTPSNDDGTSERHTNPRGINNEEYYKS</sequence>
<dbReference type="GO" id="GO:0003824">
    <property type="term" value="F:catalytic activity"/>
    <property type="evidence" value="ECO:0007669"/>
    <property type="project" value="InterPro"/>
</dbReference>
<feature type="region of interest" description="Disordered" evidence="1">
    <location>
        <begin position="183"/>
        <end position="214"/>
    </location>
</feature>
<dbReference type="OrthoDB" id="2840473at2759"/>
<feature type="domain" description="Endonuclease/exonuclease/phosphatase" evidence="2">
    <location>
        <begin position="37"/>
        <end position="181"/>
    </location>
</feature>
<evidence type="ECO:0000313" key="3">
    <source>
        <dbReference type="EMBL" id="CAA7270355.1"/>
    </source>
</evidence>
<dbReference type="InterPro" id="IPR005135">
    <property type="entry name" value="Endo/exonuclease/phosphatase"/>
</dbReference>
<comment type="caution">
    <text evidence="3">The sequence shown here is derived from an EMBL/GenBank/DDBJ whole genome shotgun (WGS) entry which is preliminary data.</text>
</comment>
<dbReference type="EMBL" id="CACVBS010000090">
    <property type="protein sequence ID" value="CAA7270355.1"/>
    <property type="molecule type" value="Genomic_DNA"/>
</dbReference>
<name>A0A8S0W4N0_CYCAE</name>
<evidence type="ECO:0000313" key="4">
    <source>
        <dbReference type="Proteomes" id="UP000467700"/>
    </source>
</evidence>
<evidence type="ECO:0000256" key="1">
    <source>
        <dbReference type="SAM" id="MobiDB-lite"/>
    </source>
</evidence>
<dbReference type="InterPro" id="IPR036691">
    <property type="entry name" value="Endo/exonu/phosph_ase_sf"/>
</dbReference>
<dbReference type="Pfam" id="PF03372">
    <property type="entry name" value="Exo_endo_phos"/>
    <property type="match status" value="1"/>
</dbReference>
<accession>A0A8S0W4N0</accession>
<feature type="compositionally biased region" description="Polar residues" evidence="1">
    <location>
        <begin position="185"/>
        <end position="194"/>
    </location>
</feature>
<dbReference type="Gene3D" id="3.60.10.10">
    <property type="entry name" value="Endonuclease/exonuclease/phosphatase"/>
    <property type="match status" value="1"/>
</dbReference>
<dbReference type="AlphaFoldDB" id="A0A8S0W4N0"/>